<dbReference type="Proteomes" id="UP000831701">
    <property type="component" value="Chromosome 2"/>
</dbReference>
<organism evidence="1 2">
    <name type="scientific">Scortum barcoo</name>
    <name type="common">barcoo grunter</name>
    <dbReference type="NCBI Taxonomy" id="214431"/>
    <lineage>
        <taxon>Eukaryota</taxon>
        <taxon>Metazoa</taxon>
        <taxon>Chordata</taxon>
        <taxon>Craniata</taxon>
        <taxon>Vertebrata</taxon>
        <taxon>Euteleostomi</taxon>
        <taxon>Actinopterygii</taxon>
        <taxon>Neopterygii</taxon>
        <taxon>Teleostei</taxon>
        <taxon>Neoteleostei</taxon>
        <taxon>Acanthomorphata</taxon>
        <taxon>Eupercaria</taxon>
        <taxon>Centrarchiformes</taxon>
        <taxon>Terapontoidei</taxon>
        <taxon>Terapontidae</taxon>
        <taxon>Scortum</taxon>
    </lineage>
</organism>
<reference evidence="1" key="1">
    <citation type="submission" date="2022-04" db="EMBL/GenBank/DDBJ databases">
        <title>Jade perch genome.</title>
        <authorList>
            <person name="Chao B."/>
        </authorList>
    </citation>
    <scope>NUCLEOTIDE SEQUENCE</scope>
    <source>
        <strain evidence="1">CB-2022</strain>
    </source>
</reference>
<evidence type="ECO:0000313" key="1">
    <source>
        <dbReference type="EMBL" id="KAI3376007.1"/>
    </source>
</evidence>
<feature type="non-terminal residue" evidence="1">
    <location>
        <position position="1"/>
    </location>
</feature>
<accession>A0ACB8X7I6</accession>
<proteinExistence type="predicted"/>
<protein>
    <submittedName>
        <fullName evidence="1">Uncharacterized protein</fullName>
    </submittedName>
</protein>
<comment type="caution">
    <text evidence="1">The sequence shown here is derived from an EMBL/GenBank/DDBJ whole genome shotgun (WGS) entry which is preliminary data.</text>
</comment>
<sequence>ISEFLLLSTADVVVCLSLSAEVQVEVDSGAKSVQLPFKTTAADLPEDVRVEWKDRDNMMVHVYQNGSDRPEEQFSLYRDRTEMKEDLLQTGDLSLILKHPTDTDTGKYSCIVCNREGNKLRWKIVELKIKGQYEDKGQRWRWIQEQSLSSCPSKPQLTCLKTSEWSGRTFAYLSKVHVYQNSSDRPEEQFSLYRDRTEMKEDLLQTGDLSLILKYPTVTDTGKYRCTVYNREGKHTDDKTSEAQSQRRAPGGPRDPAGLSPKRRCGHGPAFQ</sequence>
<gene>
    <name evidence="1" type="ORF">L3Q82_016539</name>
</gene>
<dbReference type="EMBL" id="CM041532">
    <property type="protein sequence ID" value="KAI3376007.1"/>
    <property type="molecule type" value="Genomic_DNA"/>
</dbReference>
<name>A0ACB8X7I6_9TELE</name>
<evidence type="ECO:0000313" key="2">
    <source>
        <dbReference type="Proteomes" id="UP000831701"/>
    </source>
</evidence>
<keyword evidence="2" id="KW-1185">Reference proteome</keyword>